<proteinExistence type="predicted"/>
<comment type="caution">
    <text evidence="1">The sequence shown here is derived from an EMBL/GenBank/DDBJ whole genome shotgun (WGS) entry which is preliminary data.</text>
</comment>
<name>A0A0W8FMB9_9ZZZZ</name>
<accession>A0A0W8FMB9</accession>
<organism evidence="1">
    <name type="scientific">hydrocarbon metagenome</name>
    <dbReference type="NCBI Taxonomy" id="938273"/>
    <lineage>
        <taxon>unclassified sequences</taxon>
        <taxon>metagenomes</taxon>
        <taxon>ecological metagenomes</taxon>
    </lineage>
</organism>
<protein>
    <submittedName>
        <fullName evidence="1">Uncharacterized protein</fullName>
    </submittedName>
</protein>
<dbReference type="EMBL" id="LNQE01000999">
    <property type="protein sequence ID" value="KUG21977.1"/>
    <property type="molecule type" value="Genomic_DNA"/>
</dbReference>
<sequence>MLKLLKPRFLVSSLLEMTRKVFVTKLFRQNEKFNLQRTSFMKFHYTTSIVEVGLLVML</sequence>
<evidence type="ECO:0000313" key="1">
    <source>
        <dbReference type="EMBL" id="KUG21977.1"/>
    </source>
</evidence>
<gene>
    <name evidence="1" type="ORF">ASZ90_008247</name>
</gene>
<reference evidence="1" key="1">
    <citation type="journal article" date="2015" name="Proc. Natl. Acad. Sci. U.S.A.">
        <title>Networks of energetic and metabolic interactions define dynamics in microbial communities.</title>
        <authorList>
            <person name="Embree M."/>
            <person name="Liu J.K."/>
            <person name="Al-Bassam M.M."/>
            <person name="Zengler K."/>
        </authorList>
    </citation>
    <scope>NUCLEOTIDE SEQUENCE</scope>
</reference>
<dbReference type="AlphaFoldDB" id="A0A0W8FMB9"/>